<dbReference type="PANTHER" id="PTHR47199">
    <property type="entry name" value="PHOTOSYSTEM II STABILITY/ASSEMBLY FACTOR HCF136, CHLOROPLASTIC"/>
    <property type="match status" value="1"/>
</dbReference>
<dbReference type="InterPro" id="IPR028203">
    <property type="entry name" value="PSII_CF48-like_dom"/>
</dbReference>
<name>A0A382LMN6_9ZZZZ</name>
<dbReference type="PANTHER" id="PTHR47199:SF2">
    <property type="entry name" value="PHOTOSYSTEM II STABILITY_ASSEMBLY FACTOR HCF136, CHLOROPLASTIC"/>
    <property type="match status" value="1"/>
</dbReference>
<dbReference type="EMBL" id="UINC01088088">
    <property type="protein sequence ID" value="SVC38018.1"/>
    <property type="molecule type" value="Genomic_DNA"/>
</dbReference>
<dbReference type="InterPro" id="IPR015943">
    <property type="entry name" value="WD40/YVTN_repeat-like_dom_sf"/>
</dbReference>
<gene>
    <name evidence="5" type="ORF">METZ01_LOCUS290872</name>
</gene>
<dbReference type="Pfam" id="PF14870">
    <property type="entry name" value="PSII_BNR"/>
    <property type="match status" value="2"/>
</dbReference>
<feature type="non-terminal residue" evidence="5">
    <location>
        <position position="1"/>
    </location>
</feature>
<evidence type="ECO:0000256" key="2">
    <source>
        <dbReference type="ARBA" id="ARBA00023276"/>
    </source>
</evidence>
<feature type="region of interest" description="Disordered" evidence="3">
    <location>
        <begin position="1"/>
        <end position="20"/>
    </location>
</feature>
<evidence type="ECO:0000256" key="1">
    <source>
        <dbReference type="ARBA" id="ARBA00022531"/>
    </source>
</evidence>
<keyword evidence="2" id="KW-0604">Photosystem II</keyword>
<feature type="domain" description="Photosynthesis system II assembly factor Ycf48/Hcf136-like" evidence="4">
    <location>
        <begin position="111"/>
        <end position="177"/>
    </location>
</feature>
<evidence type="ECO:0000259" key="4">
    <source>
        <dbReference type="Pfam" id="PF14870"/>
    </source>
</evidence>
<evidence type="ECO:0000256" key="3">
    <source>
        <dbReference type="SAM" id="MobiDB-lite"/>
    </source>
</evidence>
<feature type="non-terminal residue" evidence="5">
    <location>
        <position position="397"/>
    </location>
</feature>
<organism evidence="5">
    <name type="scientific">marine metagenome</name>
    <dbReference type="NCBI Taxonomy" id="408172"/>
    <lineage>
        <taxon>unclassified sequences</taxon>
        <taxon>metagenomes</taxon>
        <taxon>ecological metagenomes</taxon>
    </lineage>
</organism>
<keyword evidence="1" id="KW-0602">Photosynthesis</keyword>
<dbReference type="AlphaFoldDB" id="A0A382LMN6"/>
<proteinExistence type="predicted"/>
<dbReference type="GO" id="GO:0009523">
    <property type="term" value="C:photosystem II"/>
    <property type="evidence" value="ECO:0007669"/>
    <property type="project" value="UniProtKB-KW"/>
</dbReference>
<dbReference type="SUPFAM" id="SSF110296">
    <property type="entry name" value="Oligoxyloglucan reducing end-specific cellobiohydrolase"/>
    <property type="match status" value="2"/>
</dbReference>
<reference evidence="5" key="1">
    <citation type="submission" date="2018-05" db="EMBL/GenBank/DDBJ databases">
        <authorList>
            <person name="Lanie J.A."/>
            <person name="Ng W.-L."/>
            <person name="Kazmierczak K.M."/>
            <person name="Andrzejewski T.M."/>
            <person name="Davidsen T.M."/>
            <person name="Wayne K.J."/>
            <person name="Tettelin H."/>
            <person name="Glass J.I."/>
            <person name="Rusch D."/>
            <person name="Podicherti R."/>
            <person name="Tsui H.-C.T."/>
            <person name="Winkler M.E."/>
        </authorList>
    </citation>
    <scope>NUCLEOTIDE SEQUENCE</scope>
</reference>
<feature type="region of interest" description="Disordered" evidence="3">
    <location>
        <begin position="377"/>
        <end position="397"/>
    </location>
</feature>
<dbReference type="Gene3D" id="2.130.10.10">
    <property type="entry name" value="YVTN repeat-like/Quinoprotein amine dehydrogenase"/>
    <property type="match status" value="1"/>
</dbReference>
<feature type="compositionally biased region" description="Low complexity" evidence="3">
    <location>
        <begin position="377"/>
        <end position="390"/>
    </location>
</feature>
<evidence type="ECO:0000313" key="5">
    <source>
        <dbReference type="EMBL" id="SVC38018.1"/>
    </source>
</evidence>
<dbReference type="GO" id="GO:0015979">
    <property type="term" value="P:photosynthesis"/>
    <property type="evidence" value="ECO:0007669"/>
    <property type="project" value="UniProtKB-KW"/>
</dbReference>
<sequence>PVALGFVTEPGGGQTGRPLGTQPVVGFVDSQGNAVAVDNGISISVAIKSGTGSSAATLSGTTTVSTSGGYAEFTDLEINRLGNDYQLVASTSGYDSVESQPFAMAGLGQVTTSGMNGFTAINAKDRYAVGASGDIIASNDGGRTWRMQDSPVSTDLNAVDFLTRHWGFAVGEGGVFLLTQNGGLTWSKRSIGTSVNLKSVHFYNPRRGIIVGEGGFTARSSNRGLSWNIVNSGVSENLNSVSFSSAKKAVAVGQNGRVMTTSNGGRSWVQRQSATNNRLRSIRMQRGTRRGWAVGSNAMMMRTTDGGETWTQKVVSSQTDKDLNDVDFLDSNIGVAVGNGGTVLKTVDGGETWTGNAAGALSSLSADLRAVGFSGKYGSRRSGSSGSGRSITKMSGD</sequence>
<accession>A0A382LMN6</accession>
<feature type="domain" description="Photosynthesis system II assembly factor Ycf48/Hcf136-like" evidence="4">
    <location>
        <begin position="225"/>
        <end position="314"/>
    </location>
</feature>
<protein>
    <recommendedName>
        <fullName evidence="4">Photosynthesis system II assembly factor Ycf48/Hcf136-like domain-containing protein</fullName>
    </recommendedName>
</protein>